<dbReference type="GO" id="GO:0004364">
    <property type="term" value="F:glutathione transferase activity"/>
    <property type="evidence" value="ECO:0007669"/>
    <property type="project" value="UniProtKB-EC"/>
</dbReference>
<dbReference type="AlphaFoldDB" id="A0A226DBD7"/>
<evidence type="ECO:0000256" key="4">
    <source>
        <dbReference type="ARBA" id="ARBA00047960"/>
    </source>
</evidence>
<proteinExistence type="inferred from homology"/>
<evidence type="ECO:0000256" key="3">
    <source>
        <dbReference type="ARBA" id="ARBA00038317"/>
    </source>
</evidence>
<sequence>MTYKIIYFGIKGRAEAFRLIFSALDVKYEDVIIKSADWPGYKPGTPWGQLPILEVDGQQLAQTSTICRYLGHTFNLCGETAWEDAKCDEYVDATNDLIEEWIGFKFLEPDEARKVERKAKFVSTLIPNCLAKLEVIKEKNGGDFLVGKKLTWADINVADKLAMLEGDIDSTILEGYPNLKMFKNAVFSIPRIKAYIEKSGYTYVNMDPGLG</sequence>
<dbReference type="CDD" id="cd03192">
    <property type="entry name" value="GST_C_Sigma_like"/>
    <property type="match status" value="1"/>
</dbReference>
<dbReference type="PANTHER" id="PTHR11571">
    <property type="entry name" value="GLUTATHIONE S-TRANSFERASE"/>
    <property type="match status" value="1"/>
</dbReference>
<keyword evidence="8" id="KW-1185">Reference proteome</keyword>
<feature type="domain" description="GST N-terminal" evidence="5">
    <location>
        <begin position="1"/>
        <end position="78"/>
    </location>
</feature>
<evidence type="ECO:0000313" key="8">
    <source>
        <dbReference type="Proteomes" id="UP000198287"/>
    </source>
</evidence>
<keyword evidence="2 7" id="KW-0808">Transferase</keyword>
<dbReference type="PROSITE" id="PS50404">
    <property type="entry name" value="GST_NTER"/>
    <property type="match status" value="1"/>
</dbReference>
<dbReference type="OrthoDB" id="414243at2759"/>
<dbReference type="SUPFAM" id="SSF52833">
    <property type="entry name" value="Thioredoxin-like"/>
    <property type="match status" value="1"/>
</dbReference>
<dbReference type="InterPro" id="IPR040079">
    <property type="entry name" value="Glutathione_S-Trfase"/>
</dbReference>
<dbReference type="InterPro" id="IPR010987">
    <property type="entry name" value="Glutathione-S-Trfase_C-like"/>
</dbReference>
<dbReference type="FunFam" id="1.20.1050.10:FF:000030">
    <property type="entry name" value="Glutathione S-transferase S1"/>
    <property type="match status" value="1"/>
</dbReference>
<organism evidence="7 8">
    <name type="scientific">Folsomia candida</name>
    <name type="common">Springtail</name>
    <dbReference type="NCBI Taxonomy" id="158441"/>
    <lineage>
        <taxon>Eukaryota</taxon>
        <taxon>Metazoa</taxon>
        <taxon>Ecdysozoa</taxon>
        <taxon>Arthropoda</taxon>
        <taxon>Hexapoda</taxon>
        <taxon>Collembola</taxon>
        <taxon>Entomobryomorpha</taxon>
        <taxon>Isotomoidea</taxon>
        <taxon>Isotomidae</taxon>
        <taxon>Proisotominae</taxon>
        <taxon>Folsomia</taxon>
    </lineage>
</organism>
<dbReference type="InterPro" id="IPR036282">
    <property type="entry name" value="Glutathione-S-Trfase_C_sf"/>
</dbReference>
<dbReference type="PANTHER" id="PTHR11571:SF224">
    <property type="entry name" value="HEMATOPOIETIC PROSTAGLANDIN D SYNTHASE"/>
    <property type="match status" value="1"/>
</dbReference>
<dbReference type="CDD" id="cd03039">
    <property type="entry name" value="GST_N_Sigma_like"/>
    <property type="match status" value="1"/>
</dbReference>
<dbReference type="EMBL" id="LNIX01000029">
    <property type="protein sequence ID" value="OXA41556.1"/>
    <property type="molecule type" value="Genomic_DNA"/>
</dbReference>
<name>A0A226DBD7_FOLCA</name>
<dbReference type="Proteomes" id="UP000198287">
    <property type="component" value="Unassembled WGS sequence"/>
</dbReference>
<dbReference type="InterPro" id="IPR004046">
    <property type="entry name" value="GST_C"/>
</dbReference>
<feature type="domain" description="GST C-terminal" evidence="6">
    <location>
        <begin position="80"/>
        <end position="204"/>
    </location>
</feature>
<dbReference type="OMA" id="MYIENIH"/>
<comment type="similarity">
    <text evidence="3">Belongs to the GST superfamily. Sigma family.</text>
</comment>
<dbReference type="Gene3D" id="1.20.1050.10">
    <property type="match status" value="1"/>
</dbReference>
<dbReference type="GO" id="GO:0006749">
    <property type="term" value="P:glutathione metabolic process"/>
    <property type="evidence" value="ECO:0007669"/>
    <property type="project" value="TreeGrafter"/>
</dbReference>
<dbReference type="Pfam" id="PF02798">
    <property type="entry name" value="GST_N"/>
    <property type="match status" value="1"/>
</dbReference>
<dbReference type="SFLD" id="SFLDS00019">
    <property type="entry name" value="Glutathione_Transferase_(cytos"/>
    <property type="match status" value="1"/>
</dbReference>
<dbReference type="SFLD" id="SFLDG00363">
    <property type="entry name" value="AMPS_(cytGST):_Alpha-__Mu-__Pi"/>
    <property type="match status" value="1"/>
</dbReference>
<gene>
    <name evidence="7" type="ORF">Fcan01_23692</name>
</gene>
<dbReference type="GO" id="GO:0004602">
    <property type="term" value="F:glutathione peroxidase activity"/>
    <property type="evidence" value="ECO:0007669"/>
    <property type="project" value="UniProtKB-ARBA"/>
</dbReference>
<accession>A0A226DBD7</accession>
<dbReference type="InterPro" id="IPR036249">
    <property type="entry name" value="Thioredoxin-like_sf"/>
</dbReference>
<dbReference type="SUPFAM" id="SSF47616">
    <property type="entry name" value="GST C-terminal domain-like"/>
    <property type="match status" value="1"/>
</dbReference>
<evidence type="ECO:0000256" key="2">
    <source>
        <dbReference type="ARBA" id="ARBA00022679"/>
    </source>
</evidence>
<dbReference type="STRING" id="158441.A0A226DBD7"/>
<dbReference type="Pfam" id="PF14497">
    <property type="entry name" value="GST_C_3"/>
    <property type="match status" value="1"/>
</dbReference>
<protein>
    <recommendedName>
        <fullName evidence="1">glutathione transferase</fullName>
        <ecNumber evidence="1">2.5.1.18</ecNumber>
    </recommendedName>
</protein>
<evidence type="ECO:0000256" key="1">
    <source>
        <dbReference type="ARBA" id="ARBA00012452"/>
    </source>
</evidence>
<evidence type="ECO:0000313" key="7">
    <source>
        <dbReference type="EMBL" id="OXA41556.1"/>
    </source>
</evidence>
<dbReference type="InterPro" id="IPR050213">
    <property type="entry name" value="GST_superfamily"/>
</dbReference>
<dbReference type="InterPro" id="IPR004045">
    <property type="entry name" value="Glutathione_S-Trfase_N"/>
</dbReference>
<dbReference type="Gene3D" id="3.40.30.10">
    <property type="entry name" value="Glutaredoxin"/>
    <property type="match status" value="1"/>
</dbReference>
<dbReference type="FunFam" id="3.40.30.10:FF:000035">
    <property type="entry name" value="hematopoietic prostaglandin D synthase"/>
    <property type="match status" value="1"/>
</dbReference>
<comment type="catalytic activity">
    <reaction evidence="4">
        <text>RX + glutathione = an S-substituted glutathione + a halide anion + H(+)</text>
        <dbReference type="Rhea" id="RHEA:16437"/>
        <dbReference type="ChEBI" id="CHEBI:15378"/>
        <dbReference type="ChEBI" id="CHEBI:16042"/>
        <dbReference type="ChEBI" id="CHEBI:17792"/>
        <dbReference type="ChEBI" id="CHEBI:57925"/>
        <dbReference type="ChEBI" id="CHEBI:90779"/>
        <dbReference type="EC" id="2.5.1.18"/>
    </reaction>
</comment>
<dbReference type="EC" id="2.5.1.18" evidence="1"/>
<evidence type="ECO:0000259" key="5">
    <source>
        <dbReference type="PROSITE" id="PS50404"/>
    </source>
</evidence>
<evidence type="ECO:0000259" key="6">
    <source>
        <dbReference type="PROSITE" id="PS50405"/>
    </source>
</evidence>
<dbReference type="SFLD" id="SFLDG01205">
    <property type="entry name" value="AMPS.1"/>
    <property type="match status" value="1"/>
</dbReference>
<dbReference type="PROSITE" id="PS50405">
    <property type="entry name" value="GST_CTER"/>
    <property type="match status" value="1"/>
</dbReference>
<reference evidence="7 8" key="1">
    <citation type="submission" date="2015-12" db="EMBL/GenBank/DDBJ databases">
        <title>The genome of Folsomia candida.</title>
        <authorList>
            <person name="Faddeeva A."/>
            <person name="Derks M.F."/>
            <person name="Anvar Y."/>
            <person name="Smit S."/>
            <person name="Van Straalen N."/>
            <person name="Roelofs D."/>
        </authorList>
    </citation>
    <scope>NUCLEOTIDE SEQUENCE [LARGE SCALE GENOMIC DNA]</scope>
    <source>
        <strain evidence="7 8">VU population</strain>
        <tissue evidence="7">Whole body</tissue>
    </source>
</reference>
<comment type="caution">
    <text evidence="7">The sequence shown here is derived from an EMBL/GenBank/DDBJ whole genome shotgun (WGS) entry which is preliminary data.</text>
</comment>